<dbReference type="Proteomes" id="UP001352852">
    <property type="component" value="Unassembled WGS sequence"/>
</dbReference>
<dbReference type="PROSITE" id="PS00022">
    <property type="entry name" value="EGF_1"/>
    <property type="match status" value="2"/>
</dbReference>
<evidence type="ECO:0000313" key="8">
    <source>
        <dbReference type="EMBL" id="MED6268644.1"/>
    </source>
</evidence>
<evidence type="ECO:0000256" key="2">
    <source>
        <dbReference type="ARBA" id="ARBA00022536"/>
    </source>
</evidence>
<dbReference type="InterPro" id="IPR002049">
    <property type="entry name" value="LE_dom"/>
</dbReference>
<evidence type="ECO:0000313" key="9">
    <source>
        <dbReference type="Proteomes" id="UP001352852"/>
    </source>
</evidence>
<sequence>MSYRTMHGSTIKLSCDKNLVGSVLINENAARLVERYMAFKEGLGFGIDQLLEPPGLGAFCDSVQNKTTYGRCGTCFFPPPCPLRHADMGRTIRCLWYPSRYRTSYSPWYHDLDDRFSRRSCKRVCQFPSWVQKCCKNHYSRDCQVCPGGVEDPCSSHGDCDDGVTGSGACKCYKGFKGKACDLCASGYYGTNCTACSCVKGNCSDGMDGTGQCVCQPGWEGDRCQNKIGSVSEKCRQCHAQAMCVSGISCQCKPGFEGNGTFCSPVPPPDLCSEYNGGCDLNADCNQKGLIVSCTCCSGYQGDGFSCEPINRCVEEQNGGCSDFAACKFTGP</sequence>
<keyword evidence="4 6" id="KW-1015">Disulfide bond</keyword>
<comment type="subcellular location">
    <subcellularLocation>
        <location evidence="1">Membrane</location>
        <topology evidence="1">Single-pass type I membrane protein</topology>
    </subcellularLocation>
</comment>
<comment type="caution">
    <text evidence="6">Lacks conserved residue(s) required for the propagation of feature annotation.</text>
</comment>
<keyword evidence="5" id="KW-0325">Glycoprotein</keyword>
<keyword evidence="3" id="KW-0472">Membrane</keyword>
<dbReference type="PROSITE" id="PS01186">
    <property type="entry name" value="EGF_2"/>
    <property type="match status" value="3"/>
</dbReference>
<evidence type="ECO:0000256" key="3">
    <source>
        <dbReference type="ARBA" id="ARBA00023136"/>
    </source>
</evidence>
<gene>
    <name evidence="8" type="ORF">CHARACLAT_024465</name>
</gene>
<evidence type="ECO:0000256" key="6">
    <source>
        <dbReference type="PROSITE-ProRule" id="PRU00076"/>
    </source>
</evidence>
<dbReference type="Gene3D" id="2.170.300.10">
    <property type="entry name" value="Tie2 ligand-binding domain superfamily"/>
    <property type="match status" value="1"/>
</dbReference>
<reference evidence="8 9" key="1">
    <citation type="submission" date="2021-06" db="EMBL/GenBank/DDBJ databases">
        <authorList>
            <person name="Palmer J.M."/>
        </authorList>
    </citation>
    <scope>NUCLEOTIDE SEQUENCE [LARGE SCALE GENOMIC DNA]</scope>
    <source>
        <strain evidence="8 9">CL_MEX2019</strain>
        <tissue evidence="8">Muscle</tissue>
    </source>
</reference>
<dbReference type="SMART" id="SM00181">
    <property type="entry name" value="EGF"/>
    <property type="match status" value="4"/>
</dbReference>
<keyword evidence="2 6" id="KW-0245">EGF-like domain</keyword>
<evidence type="ECO:0000256" key="1">
    <source>
        <dbReference type="ARBA" id="ARBA00004479"/>
    </source>
</evidence>
<comment type="caution">
    <text evidence="8">The sequence shown here is derived from an EMBL/GenBank/DDBJ whole genome shotgun (WGS) entry which is preliminary data.</text>
</comment>
<feature type="domain" description="EGF-like" evidence="7">
    <location>
        <begin position="142"/>
        <end position="182"/>
    </location>
</feature>
<organism evidence="8 9">
    <name type="scientific">Characodon lateralis</name>
    <dbReference type="NCBI Taxonomy" id="208331"/>
    <lineage>
        <taxon>Eukaryota</taxon>
        <taxon>Metazoa</taxon>
        <taxon>Chordata</taxon>
        <taxon>Craniata</taxon>
        <taxon>Vertebrata</taxon>
        <taxon>Euteleostomi</taxon>
        <taxon>Actinopterygii</taxon>
        <taxon>Neopterygii</taxon>
        <taxon>Teleostei</taxon>
        <taxon>Neoteleostei</taxon>
        <taxon>Acanthomorphata</taxon>
        <taxon>Ovalentaria</taxon>
        <taxon>Atherinomorphae</taxon>
        <taxon>Cyprinodontiformes</taxon>
        <taxon>Goodeidae</taxon>
        <taxon>Characodon</taxon>
    </lineage>
</organism>
<dbReference type="SUPFAM" id="SSF57184">
    <property type="entry name" value="Growth factor receptor domain"/>
    <property type="match status" value="1"/>
</dbReference>
<feature type="disulfide bond" evidence="6">
    <location>
        <begin position="172"/>
        <end position="181"/>
    </location>
</feature>
<dbReference type="Pfam" id="PF12947">
    <property type="entry name" value="EGF_3"/>
    <property type="match status" value="1"/>
</dbReference>
<dbReference type="PROSITE" id="PS01248">
    <property type="entry name" value="EGF_LAM_1"/>
    <property type="match status" value="1"/>
</dbReference>
<dbReference type="PANTHER" id="PTHR24038">
    <property type="entry name" value="STABILIN"/>
    <property type="match status" value="1"/>
</dbReference>
<dbReference type="Gene3D" id="2.10.25.10">
    <property type="entry name" value="Laminin"/>
    <property type="match status" value="2"/>
</dbReference>
<dbReference type="InterPro" id="IPR024731">
    <property type="entry name" value="NELL2-like_EGF"/>
</dbReference>
<dbReference type="PROSITE" id="PS50026">
    <property type="entry name" value="EGF_3"/>
    <property type="match status" value="1"/>
</dbReference>
<keyword evidence="9" id="KW-1185">Reference proteome</keyword>
<dbReference type="PANTHER" id="PTHR24038:SF8">
    <property type="entry name" value="STABILIN-1"/>
    <property type="match status" value="1"/>
</dbReference>
<evidence type="ECO:0000256" key="4">
    <source>
        <dbReference type="ARBA" id="ARBA00023157"/>
    </source>
</evidence>
<name>A0ABU7D3U9_9TELE</name>
<evidence type="ECO:0000256" key="5">
    <source>
        <dbReference type="ARBA" id="ARBA00023180"/>
    </source>
</evidence>
<accession>A0ABU7D3U9</accession>
<protein>
    <recommendedName>
        <fullName evidence="7">EGF-like domain-containing protein</fullName>
    </recommendedName>
</protein>
<dbReference type="InterPro" id="IPR000742">
    <property type="entry name" value="EGF"/>
</dbReference>
<proteinExistence type="predicted"/>
<dbReference type="InterPro" id="IPR009030">
    <property type="entry name" value="Growth_fac_rcpt_cys_sf"/>
</dbReference>
<evidence type="ECO:0000259" key="7">
    <source>
        <dbReference type="PROSITE" id="PS50026"/>
    </source>
</evidence>
<dbReference type="EMBL" id="JAHUTJ010010901">
    <property type="protein sequence ID" value="MED6268644.1"/>
    <property type="molecule type" value="Genomic_DNA"/>
</dbReference>
<feature type="non-terminal residue" evidence="8">
    <location>
        <position position="332"/>
    </location>
</feature>